<feature type="domain" description="RNA polymerase sigma-70 region 2" evidence="7">
    <location>
        <begin position="22"/>
        <end position="86"/>
    </location>
</feature>
<dbReference type="Pfam" id="PF08281">
    <property type="entry name" value="Sigma70_r4_2"/>
    <property type="match status" value="1"/>
</dbReference>
<evidence type="ECO:0000313" key="10">
    <source>
        <dbReference type="Proteomes" id="UP001207654"/>
    </source>
</evidence>
<evidence type="ECO:0000256" key="3">
    <source>
        <dbReference type="ARBA" id="ARBA00023082"/>
    </source>
</evidence>
<keyword evidence="10" id="KW-1185">Reference proteome</keyword>
<dbReference type="InterPro" id="IPR013324">
    <property type="entry name" value="RNA_pol_sigma_r3/r4-like"/>
</dbReference>
<dbReference type="NCBIfam" id="TIGR02937">
    <property type="entry name" value="sigma70-ECF"/>
    <property type="match status" value="1"/>
</dbReference>
<dbReference type="RefSeq" id="WP_267536834.1">
    <property type="nucleotide sequence ID" value="NZ_JAPNKA010000001.1"/>
</dbReference>
<gene>
    <name evidence="9" type="ORF">OV287_26545</name>
</gene>
<dbReference type="Pfam" id="PF04542">
    <property type="entry name" value="Sigma70_r2"/>
    <property type="match status" value="1"/>
</dbReference>
<protein>
    <submittedName>
        <fullName evidence="9">RNA polymerase sigma factor</fullName>
    </submittedName>
</protein>
<feature type="region of interest" description="Disordered" evidence="6">
    <location>
        <begin position="88"/>
        <end position="115"/>
    </location>
</feature>
<dbReference type="InterPro" id="IPR036388">
    <property type="entry name" value="WH-like_DNA-bd_sf"/>
</dbReference>
<dbReference type="InterPro" id="IPR007627">
    <property type="entry name" value="RNA_pol_sigma70_r2"/>
</dbReference>
<name>A0ABT4A8Q4_9BACT</name>
<dbReference type="Proteomes" id="UP001207654">
    <property type="component" value="Unassembled WGS sequence"/>
</dbReference>
<feature type="domain" description="RNA polymerase sigma factor 70 region 4 type 2" evidence="8">
    <location>
        <begin position="119"/>
        <end position="171"/>
    </location>
</feature>
<sequence>MRAPVQTRSEDEALRLAKRLPAYEPGLLEVARHLCGDASEAKDLVQDTFERALRSSESPPSEERLRAWLFTILRNLFLDRCRRQRARAEREEPLGPEVEESCPSPEPGPEPSWTSITTDQLRTALGGLKEDFRRVYELHELEGRTYEEISRQLEIARPTVGSRLVRARQRLRELLAPMIGAESEVSRD</sequence>
<organism evidence="9 10">
    <name type="scientific">Archangium lansingense</name>
    <dbReference type="NCBI Taxonomy" id="2995310"/>
    <lineage>
        <taxon>Bacteria</taxon>
        <taxon>Pseudomonadati</taxon>
        <taxon>Myxococcota</taxon>
        <taxon>Myxococcia</taxon>
        <taxon>Myxococcales</taxon>
        <taxon>Cystobacterineae</taxon>
        <taxon>Archangiaceae</taxon>
        <taxon>Archangium</taxon>
    </lineage>
</organism>
<keyword evidence="4" id="KW-0238">DNA-binding</keyword>
<evidence type="ECO:0000313" key="9">
    <source>
        <dbReference type="EMBL" id="MCY1078038.1"/>
    </source>
</evidence>
<dbReference type="CDD" id="cd06171">
    <property type="entry name" value="Sigma70_r4"/>
    <property type="match status" value="1"/>
</dbReference>
<dbReference type="InterPro" id="IPR013325">
    <property type="entry name" value="RNA_pol_sigma_r2"/>
</dbReference>
<reference evidence="9 10" key="1">
    <citation type="submission" date="2022-11" db="EMBL/GenBank/DDBJ databases">
        <title>Minimal conservation of predation-associated metabolite biosynthetic gene clusters underscores biosynthetic potential of Myxococcota including descriptions for ten novel species: Archangium lansinium sp. nov., Myxococcus landrumus sp. nov., Nannocystis bai.</title>
        <authorList>
            <person name="Ahearne A."/>
            <person name="Stevens C."/>
            <person name="Phillips K."/>
        </authorList>
    </citation>
    <scope>NUCLEOTIDE SEQUENCE [LARGE SCALE GENOMIC DNA]</scope>
    <source>
        <strain evidence="9 10">MIWBW</strain>
    </source>
</reference>
<dbReference type="Gene3D" id="1.10.1740.10">
    <property type="match status" value="1"/>
</dbReference>
<dbReference type="SUPFAM" id="SSF88659">
    <property type="entry name" value="Sigma3 and sigma4 domains of RNA polymerase sigma factors"/>
    <property type="match status" value="1"/>
</dbReference>
<evidence type="ECO:0000256" key="2">
    <source>
        <dbReference type="ARBA" id="ARBA00023015"/>
    </source>
</evidence>
<dbReference type="Gene3D" id="1.10.10.10">
    <property type="entry name" value="Winged helix-like DNA-binding domain superfamily/Winged helix DNA-binding domain"/>
    <property type="match status" value="1"/>
</dbReference>
<dbReference type="InterPro" id="IPR013249">
    <property type="entry name" value="RNA_pol_sigma70_r4_t2"/>
</dbReference>
<evidence type="ECO:0000256" key="5">
    <source>
        <dbReference type="ARBA" id="ARBA00023163"/>
    </source>
</evidence>
<comment type="similarity">
    <text evidence="1">Belongs to the sigma-70 factor family. ECF subfamily.</text>
</comment>
<dbReference type="InterPro" id="IPR014284">
    <property type="entry name" value="RNA_pol_sigma-70_dom"/>
</dbReference>
<evidence type="ECO:0000259" key="8">
    <source>
        <dbReference type="Pfam" id="PF08281"/>
    </source>
</evidence>
<evidence type="ECO:0000256" key="1">
    <source>
        <dbReference type="ARBA" id="ARBA00010641"/>
    </source>
</evidence>
<evidence type="ECO:0000256" key="6">
    <source>
        <dbReference type="SAM" id="MobiDB-lite"/>
    </source>
</evidence>
<keyword evidence="5" id="KW-0804">Transcription</keyword>
<comment type="caution">
    <text evidence="9">The sequence shown here is derived from an EMBL/GenBank/DDBJ whole genome shotgun (WGS) entry which is preliminary data.</text>
</comment>
<evidence type="ECO:0000256" key="4">
    <source>
        <dbReference type="ARBA" id="ARBA00023125"/>
    </source>
</evidence>
<proteinExistence type="inferred from homology"/>
<keyword evidence="3" id="KW-0731">Sigma factor</keyword>
<accession>A0ABT4A8Q4</accession>
<keyword evidence="2" id="KW-0805">Transcription regulation</keyword>
<evidence type="ECO:0000259" key="7">
    <source>
        <dbReference type="Pfam" id="PF04542"/>
    </source>
</evidence>
<dbReference type="SUPFAM" id="SSF88946">
    <property type="entry name" value="Sigma2 domain of RNA polymerase sigma factors"/>
    <property type="match status" value="1"/>
</dbReference>
<dbReference type="EMBL" id="JAPNKA010000001">
    <property type="protein sequence ID" value="MCY1078038.1"/>
    <property type="molecule type" value="Genomic_DNA"/>
</dbReference>
<dbReference type="InterPro" id="IPR039425">
    <property type="entry name" value="RNA_pol_sigma-70-like"/>
</dbReference>
<dbReference type="PANTHER" id="PTHR43133">
    <property type="entry name" value="RNA POLYMERASE ECF-TYPE SIGMA FACTO"/>
    <property type="match status" value="1"/>
</dbReference>
<dbReference type="PANTHER" id="PTHR43133:SF8">
    <property type="entry name" value="RNA POLYMERASE SIGMA FACTOR HI_1459-RELATED"/>
    <property type="match status" value="1"/>
</dbReference>